<evidence type="ECO:0000256" key="6">
    <source>
        <dbReference type="ARBA" id="ARBA00022918"/>
    </source>
</evidence>
<keyword evidence="2" id="KW-0548">Nucleotidyltransferase</keyword>
<dbReference type="InterPro" id="IPR002156">
    <property type="entry name" value="RNaseH_domain"/>
</dbReference>
<evidence type="ECO:0000313" key="10">
    <source>
        <dbReference type="EMBL" id="GJS96885.1"/>
    </source>
</evidence>
<dbReference type="GO" id="GO:0003964">
    <property type="term" value="F:RNA-directed DNA polymerase activity"/>
    <property type="evidence" value="ECO:0007669"/>
    <property type="project" value="UniProtKB-KW"/>
</dbReference>
<protein>
    <submittedName>
        <fullName evidence="10">Reverse transcriptase domain-containing protein</fullName>
    </submittedName>
</protein>
<feature type="compositionally biased region" description="Polar residues" evidence="7">
    <location>
        <begin position="405"/>
        <end position="415"/>
    </location>
</feature>
<dbReference type="PANTHER" id="PTHR48475">
    <property type="entry name" value="RIBONUCLEASE H"/>
    <property type="match status" value="1"/>
</dbReference>
<evidence type="ECO:0000256" key="7">
    <source>
        <dbReference type="SAM" id="MobiDB-lite"/>
    </source>
</evidence>
<dbReference type="PANTHER" id="PTHR48475:SF1">
    <property type="entry name" value="RNASE H TYPE-1 DOMAIN-CONTAINING PROTEIN"/>
    <property type="match status" value="1"/>
</dbReference>
<sequence length="415" mass="47658">MTHDTKRKTGIERRGVLMAKGRDDHKGSAPHEYNQIRMTEDDKEKNGFHMEEGVCCFTHMPKELKNSAATLQRMMEEVLVDQKGWNVEIYLEDIVIKRKRRRSYVLLVEREGIQIPVSYVSRPLQGMEICYTPMKKMVQTLIHTTRSLRAIFRKHKVKVITDGPMEKILKLFRKEGRLAKWVAEIRTYDISYIPRREAEGSVVKKFFGQEEQVEETLDPNEGGTLNLSRKLQAKSIPTPRSWRLYLGRETIEKGSGVGIILVNLEEKMYSYAIRLKFNASNHAMNCEVLLTGLAISVSKGMKNLHIFMDSPNLVAQTEGNHMLAMKQERKYKKEIIDATAPFHRFRITHLPKLLNFSIRATIKLEFLNQEVSVGIKTRPSMEETSSSKKGKATSNVPSAKPNYNWEASGSNRTDA</sequence>
<dbReference type="Pfam" id="PF17917">
    <property type="entry name" value="RT_RNaseH"/>
    <property type="match status" value="1"/>
</dbReference>
<dbReference type="SUPFAM" id="SSF56672">
    <property type="entry name" value="DNA/RNA polymerases"/>
    <property type="match status" value="1"/>
</dbReference>
<evidence type="ECO:0000259" key="8">
    <source>
        <dbReference type="Pfam" id="PF13456"/>
    </source>
</evidence>
<reference evidence="10" key="1">
    <citation type="journal article" date="2022" name="Int. J. Mol. Sci.">
        <title>Draft Genome of Tanacetum Coccineum: Genomic Comparison of Closely Related Tanacetum-Family Plants.</title>
        <authorList>
            <person name="Yamashiro T."/>
            <person name="Shiraishi A."/>
            <person name="Nakayama K."/>
            <person name="Satake H."/>
        </authorList>
    </citation>
    <scope>NUCLEOTIDE SEQUENCE</scope>
</reference>
<gene>
    <name evidence="10" type="ORF">Tco_0803853</name>
</gene>
<feature type="domain" description="RNase H type-1" evidence="8">
    <location>
        <begin position="255"/>
        <end position="352"/>
    </location>
</feature>
<dbReference type="Gene3D" id="3.30.420.10">
    <property type="entry name" value="Ribonuclease H-like superfamily/Ribonuclease H"/>
    <property type="match status" value="1"/>
</dbReference>
<dbReference type="InterPro" id="IPR043128">
    <property type="entry name" value="Rev_trsase/Diguanyl_cyclase"/>
</dbReference>
<organism evidence="10 11">
    <name type="scientific">Tanacetum coccineum</name>
    <dbReference type="NCBI Taxonomy" id="301880"/>
    <lineage>
        <taxon>Eukaryota</taxon>
        <taxon>Viridiplantae</taxon>
        <taxon>Streptophyta</taxon>
        <taxon>Embryophyta</taxon>
        <taxon>Tracheophyta</taxon>
        <taxon>Spermatophyta</taxon>
        <taxon>Magnoliopsida</taxon>
        <taxon>eudicotyledons</taxon>
        <taxon>Gunneridae</taxon>
        <taxon>Pentapetalae</taxon>
        <taxon>asterids</taxon>
        <taxon>campanulids</taxon>
        <taxon>Asterales</taxon>
        <taxon>Asteraceae</taxon>
        <taxon>Asteroideae</taxon>
        <taxon>Anthemideae</taxon>
        <taxon>Anthemidinae</taxon>
        <taxon>Tanacetum</taxon>
    </lineage>
</organism>
<dbReference type="Pfam" id="PF13456">
    <property type="entry name" value="RVT_3"/>
    <property type="match status" value="1"/>
</dbReference>
<dbReference type="EMBL" id="BQNB010011920">
    <property type="protein sequence ID" value="GJS96885.1"/>
    <property type="molecule type" value="Genomic_DNA"/>
</dbReference>
<dbReference type="InterPro" id="IPR043502">
    <property type="entry name" value="DNA/RNA_pol_sf"/>
</dbReference>
<dbReference type="Gene3D" id="3.30.70.270">
    <property type="match status" value="1"/>
</dbReference>
<dbReference type="InterPro" id="IPR036397">
    <property type="entry name" value="RNaseH_sf"/>
</dbReference>
<comment type="caution">
    <text evidence="10">The sequence shown here is derived from an EMBL/GenBank/DDBJ whole genome shotgun (WGS) entry which is preliminary data.</text>
</comment>
<keyword evidence="11" id="KW-1185">Reference proteome</keyword>
<dbReference type="Gene3D" id="3.10.10.10">
    <property type="entry name" value="HIV Type 1 Reverse Transcriptase, subunit A, domain 1"/>
    <property type="match status" value="1"/>
</dbReference>
<feature type="domain" description="Reverse transcriptase RNase H-like" evidence="9">
    <location>
        <begin position="106"/>
        <end position="188"/>
    </location>
</feature>
<proteinExistence type="predicted"/>
<evidence type="ECO:0000313" key="11">
    <source>
        <dbReference type="Proteomes" id="UP001151760"/>
    </source>
</evidence>
<name>A0ABQ5A2Q8_9ASTR</name>
<evidence type="ECO:0000256" key="4">
    <source>
        <dbReference type="ARBA" id="ARBA00022759"/>
    </source>
</evidence>
<dbReference type="Proteomes" id="UP001151760">
    <property type="component" value="Unassembled WGS sequence"/>
</dbReference>
<keyword evidence="3" id="KW-0540">Nuclease</keyword>
<dbReference type="InterPro" id="IPR041373">
    <property type="entry name" value="RT_RNaseH"/>
</dbReference>
<feature type="region of interest" description="Disordered" evidence="7">
    <location>
        <begin position="377"/>
        <end position="415"/>
    </location>
</feature>
<reference evidence="10" key="2">
    <citation type="submission" date="2022-01" db="EMBL/GenBank/DDBJ databases">
        <authorList>
            <person name="Yamashiro T."/>
            <person name="Shiraishi A."/>
            <person name="Satake H."/>
            <person name="Nakayama K."/>
        </authorList>
    </citation>
    <scope>NUCLEOTIDE SEQUENCE</scope>
</reference>
<accession>A0ABQ5A2Q8</accession>
<keyword evidence="1" id="KW-0808">Transferase</keyword>
<evidence type="ECO:0000256" key="2">
    <source>
        <dbReference type="ARBA" id="ARBA00022695"/>
    </source>
</evidence>
<keyword evidence="5" id="KW-0378">Hydrolase</keyword>
<evidence type="ECO:0000256" key="3">
    <source>
        <dbReference type="ARBA" id="ARBA00022722"/>
    </source>
</evidence>
<keyword evidence="4" id="KW-0255">Endonuclease</keyword>
<evidence type="ECO:0000256" key="1">
    <source>
        <dbReference type="ARBA" id="ARBA00022679"/>
    </source>
</evidence>
<evidence type="ECO:0000259" key="9">
    <source>
        <dbReference type="Pfam" id="PF17917"/>
    </source>
</evidence>
<keyword evidence="6 10" id="KW-0695">RNA-directed DNA polymerase</keyword>
<evidence type="ECO:0000256" key="5">
    <source>
        <dbReference type="ARBA" id="ARBA00022801"/>
    </source>
</evidence>